<accession>A0A6C0GFC1</accession>
<evidence type="ECO:0000256" key="1">
    <source>
        <dbReference type="ARBA" id="ARBA00009986"/>
    </source>
</evidence>
<organism evidence="5 6">
    <name type="scientific">Rhodocytophaga rosea</name>
    <dbReference type="NCBI Taxonomy" id="2704465"/>
    <lineage>
        <taxon>Bacteria</taxon>
        <taxon>Pseudomonadati</taxon>
        <taxon>Bacteroidota</taxon>
        <taxon>Cytophagia</taxon>
        <taxon>Cytophagales</taxon>
        <taxon>Rhodocytophagaceae</taxon>
        <taxon>Rhodocytophaga</taxon>
    </lineage>
</organism>
<evidence type="ECO:0000256" key="2">
    <source>
        <dbReference type="ARBA" id="ARBA00022857"/>
    </source>
</evidence>
<dbReference type="CDD" id="cd07100">
    <property type="entry name" value="ALDH_SSADH1_GabD1"/>
    <property type="match status" value="1"/>
</dbReference>
<dbReference type="InterPro" id="IPR044148">
    <property type="entry name" value="ALDH_GabD1-like"/>
</dbReference>
<dbReference type="Proteomes" id="UP000480178">
    <property type="component" value="Chromosome"/>
</dbReference>
<dbReference type="PANTHER" id="PTHR43217:SF1">
    <property type="entry name" value="SUCCINATE SEMIALDEHYDE DEHYDROGENASE [NAD(P)+] SAD"/>
    <property type="match status" value="1"/>
</dbReference>
<proteinExistence type="inferred from homology"/>
<dbReference type="FunFam" id="3.40.309.10:FF:000009">
    <property type="entry name" value="Aldehyde dehydrogenase A"/>
    <property type="match status" value="1"/>
</dbReference>
<protein>
    <submittedName>
        <fullName evidence="5">NAD-dependent succinate-semialdehyde dehydrogenase</fullName>
    </submittedName>
</protein>
<evidence type="ECO:0000313" key="6">
    <source>
        <dbReference type="Proteomes" id="UP000480178"/>
    </source>
</evidence>
<dbReference type="EMBL" id="CP048222">
    <property type="protein sequence ID" value="QHT66504.1"/>
    <property type="molecule type" value="Genomic_DNA"/>
</dbReference>
<sequence>MPIQSVNPYTNQLVRSFEEDSEEKVNQVLELAEDTFRFWQNTTFAHRRELMKKATKVLLKNQQKYAQLMTLEMGKLLKDGIEEVKKCAIGCEYYADNAEKFMQDELIQAEGTRNLISYQPIGAVLAIMPWNFPFWQVFRFAAPALMAGNVGVLKHASNVPQCAMAIESVFLEAGFPQGAFQSLLIGSEKIETLISHENIKAVTLTGSEGAGSTVAQLAGKYIKKTVLELGGSDPFIVLADADLEYTAQMAVKGRMINTGQSCICSKRFIVLESVAAPFIEGMKKYMLQLKAGDPQKADVDYGPMAREDLANELLEQVKESIKKGAKIITGGGRINRTGAFFTPTILTGVKPGMPAYEEELFGPVACIITVKDEAEAIHVANDCKYGLGASIWTKDLKKGEALARKIESGMVFINDIVKSDPRFPFGGVKRSGYGRELAGIGIREFTNIKTIRVK</sequence>
<dbReference type="InterPro" id="IPR016163">
    <property type="entry name" value="Ald_DH_C"/>
</dbReference>
<evidence type="ECO:0000259" key="4">
    <source>
        <dbReference type="Pfam" id="PF00171"/>
    </source>
</evidence>
<dbReference type="Gene3D" id="3.40.605.10">
    <property type="entry name" value="Aldehyde Dehydrogenase, Chain A, domain 1"/>
    <property type="match status" value="1"/>
</dbReference>
<dbReference type="RefSeq" id="WP_162442558.1">
    <property type="nucleotide sequence ID" value="NZ_CP048222.1"/>
</dbReference>
<comment type="similarity">
    <text evidence="1">Belongs to the aldehyde dehydrogenase family.</text>
</comment>
<dbReference type="InterPro" id="IPR047110">
    <property type="entry name" value="GABD/Sad-like"/>
</dbReference>
<dbReference type="InterPro" id="IPR016161">
    <property type="entry name" value="Ald_DH/histidinol_DH"/>
</dbReference>
<reference evidence="5 6" key="1">
    <citation type="submission" date="2020-01" db="EMBL/GenBank/DDBJ databases">
        <authorList>
            <person name="Kim M.K."/>
        </authorList>
    </citation>
    <scope>NUCLEOTIDE SEQUENCE [LARGE SCALE GENOMIC DNA]</scope>
    <source>
        <strain evidence="5 6">172606-1</strain>
    </source>
</reference>
<dbReference type="AlphaFoldDB" id="A0A6C0GFC1"/>
<dbReference type="Gene3D" id="3.40.309.10">
    <property type="entry name" value="Aldehyde Dehydrogenase, Chain A, domain 2"/>
    <property type="match status" value="1"/>
</dbReference>
<evidence type="ECO:0000256" key="3">
    <source>
        <dbReference type="ARBA" id="ARBA00023002"/>
    </source>
</evidence>
<keyword evidence="6" id="KW-1185">Reference proteome</keyword>
<gene>
    <name evidence="5" type="ORF">GXP67_07455</name>
</gene>
<dbReference type="SUPFAM" id="SSF53720">
    <property type="entry name" value="ALDH-like"/>
    <property type="match status" value="1"/>
</dbReference>
<dbReference type="GO" id="GO:0004030">
    <property type="term" value="F:aldehyde dehydrogenase [NAD(P)+] activity"/>
    <property type="evidence" value="ECO:0007669"/>
    <property type="project" value="InterPro"/>
</dbReference>
<dbReference type="FunFam" id="3.40.605.10:FF:000012">
    <property type="entry name" value="NAD-dependent succinate-semialdehyde dehydrogenase"/>
    <property type="match status" value="1"/>
</dbReference>
<dbReference type="GO" id="GO:0004777">
    <property type="term" value="F:succinate-semialdehyde dehydrogenase (NAD+) activity"/>
    <property type="evidence" value="ECO:0007669"/>
    <property type="project" value="TreeGrafter"/>
</dbReference>
<dbReference type="PANTHER" id="PTHR43217">
    <property type="entry name" value="SUCCINATE SEMIALDEHYDE DEHYDROGENASE [NAD(P)+] SAD"/>
    <property type="match status" value="1"/>
</dbReference>
<dbReference type="Pfam" id="PF00171">
    <property type="entry name" value="Aldedh"/>
    <property type="match status" value="1"/>
</dbReference>
<keyword evidence="3" id="KW-0560">Oxidoreductase</keyword>
<keyword evidence="2" id="KW-0521">NADP</keyword>
<feature type="domain" description="Aldehyde dehydrogenase" evidence="4">
    <location>
        <begin position="3"/>
        <end position="451"/>
    </location>
</feature>
<dbReference type="KEGG" id="rhoz:GXP67_07455"/>
<evidence type="ECO:0000313" key="5">
    <source>
        <dbReference type="EMBL" id="QHT66504.1"/>
    </source>
</evidence>
<dbReference type="InterPro" id="IPR015590">
    <property type="entry name" value="Aldehyde_DH_dom"/>
</dbReference>
<dbReference type="InterPro" id="IPR016162">
    <property type="entry name" value="Ald_DH_N"/>
</dbReference>
<name>A0A6C0GFC1_9BACT</name>